<reference evidence="2" key="1">
    <citation type="submission" date="2024-05" db="EMBL/GenBank/DDBJ databases">
        <authorList>
            <person name="Luo Y.-C."/>
            <person name="Nicholds J."/>
            <person name="Mortimer T."/>
            <person name="Maboni G."/>
        </authorList>
    </citation>
    <scope>NUCLEOTIDE SEQUENCE</scope>
    <source>
        <strain evidence="2">144863</strain>
    </source>
</reference>
<dbReference type="EMBL" id="CP158262">
    <property type="protein sequence ID" value="XDJ68774.1"/>
    <property type="molecule type" value="Genomic_DNA"/>
</dbReference>
<gene>
    <name evidence="2" type="ORF">ABRY94_11925</name>
</gene>
<feature type="transmembrane region" description="Helical" evidence="1">
    <location>
        <begin position="139"/>
        <end position="157"/>
    </location>
</feature>
<dbReference type="AlphaFoldDB" id="A0AB39ER21"/>
<evidence type="ECO:0000313" key="2">
    <source>
        <dbReference type="EMBL" id="XDJ68774.1"/>
    </source>
</evidence>
<evidence type="ECO:0000256" key="1">
    <source>
        <dbReference type="SAM" id="Phobius"/>
    </source>
</evidence>
<proteinExistence type="predicted"/>
<sequence length="158" mass="18414">MKKNSRMSMFRRQAAMVVRERAYRLRQPFINTWEFWVARAYSWHAWQSLYKMESILGPNERPDTGEAFAYQDSLRAVETARIRRQAQRLNVSLPDDLFERVDLPFEGRSALCLTEEGEERVMPELQAAARKRRQDIAQWIALAIGLIGSLTGLVAILR</sequence>
<keyword evidence="1" id="KW-0472">Membrane</keyword>
<name>A0AB39ER21_9BURK</name>
<accession>A0AB39ER21</accession>
<keyword evidence="1" id="KW-1133">Transmembrane helix</keyword>
<protein>
    <submittedName>
        <fullName evidence="2">Uncharacterized protein</fullName>
    </submittedName>
</protein>
<dbReference type="RefSeq" id="WP_368655434.1">
    <property type="nucleotide sequence ID" value="NZ_CP158262.1"/>
</dbReference>
<organism evidence="2">
    <name type="scientific">Castellaniella ginsengisoli</name>
    <dbReference type="NCBI Taxonomy" id="546114"/>
    <lineage>
        <taxon>Bacteria</taxon>
        <taxon>Pseudomonadati</taxon>
        <taxon>Pseudomonadota</taxon>
        <taxon>Betaproteobacteria</taxon>
        <taxon>Burkholderiales</taxon>
        <taxon>Alcaligenaceae</taxon>
        <taxon>Castellaniella</taxon>
    </lineage>
</organism>
<keyword evidence="1" id="KW-0812">Transmembrane</keyword>